<evidence type="ECO:0000256" key="1">
    <source>
        <dbReference type="ARBA" id="ARBA00009993"/>
    </source>
</evidence>
<dbReference type="Gene3D" id="3.30.710.10">
    <property type="entry name" value="Potassium Channel Kv1.1, Chain A"/>
    <property type="match status" value="1"/>
</dbReference>
<keyword evidence="6" id="KW-1185">Reference proteome</keyword>
<dbReference type="InterPro" id="IPR016072">
    <property type="entry name" value="Skp1_comp_dimer"/>
</dbReference>
<gene>
    <name evidence="5" type="ORF">PENTCL1PPCAC_3840</name>
</gene>
<dbReference type="SUPFAM" id="SSF81382">
    <property type="entry name" value="Skp1 dimerisation domain-like"/>
    <property type="match status" value="1"/>
</dbReference>
<dbReference type="Pfam" id="PF03931">
    <property type="entry name" value="Skp1_POZ"/>
    <property type="match status" value="1"/>
</dbReference>
<evidence type="ECO:0000259" key="3">
    <source>
        <dbReference type="Pfam" id="PF01466"/>
    </source>
</evidence>
<accession>A0AAV5SFM3</accession>
<comment type="similarity">
    <text evidence="1">Belongs to the SKP1 family.</text>
</comment>
<evidence type="ECO:0000313" key="5">
    <source>
        <dbReference type="EMBL" id="GMS81665.1"/>
    </source>
</evidence>
<dbReference type="CDD" id="cd18322">
    <property type="entry name" value="BTB_POZ_SKP1"/>
    <property type="match status" value="1"/>
</dbReference>
<feature type="domain" description="SKP1 component POZ" evidence="4">
    <location>
        <begin position="23"/>
        <end position="92"/>
    </location>
</feature>
<evidence type="ECO:0000259" key="4">
    <source>
        <dbReference type="Pfam" id="PF03931"/>
    </source>
</evidence>
<dbReference type="EMBL" id="BTSX01000001">
    <property type="protein sequence ID" value="GMS81665.1"/>
    <property type="molecule type" value="Genomic_DNA"/>
</dbReference>
<proteinExistence type="inferred from homology"/>
<organism evidence="5 6">
    <name type="scientific">Pristionchus entomophagus</name>
    <dbReference type="NCBI Taxonomy" id="358040"/>
    <lineage>
        <taxon>Eukaryota</taxon>
        <taxon>Metazoa</taxon>
        <taxon>Ecdysozoa</taxon>
        <taxon>Nematoda</taxon>
        <taxon>Chromadorea</taxon>
        <taxon>Rhabditida</taxon>
        <taxon>Rhabditina</taxon>
        <taxon>Diplogasteromorpha</taxon>
        <taxon>Diplogasteroidea</taxon>
        <taxon>Neodiplogasteridae</taxon>
        <taxon>Pristionchus</taxon>
    </lineage>
</organism>
<keyword evidence="2" id="KW-0833">Ubl conjugation pathway</keyword>
<dbReference type="PANTHER" id="PTHR11165">
    <property type="entry name" value="SKP1"/>
    <property type="match status" value="1"/>
</dbReference>
<protein>
    <recommendedName>
        <fullName evidence="7">Skp1-related protein</fullName>
    </recommendedName>
</protein>
<feature type="domain" description="SKP1 component dimerisation" evidence="3">
    <location>
        <begin position="142"/>
        <end position="188"/>
    </location>
</feature>
<dbReference type="PIRSF" id="PIRSF028729">
    <property type="entry name" value="E3_ubiquit_lig_SCF_Skp"/>
    <property type="match status" value="1"/>
</dbReference>
<comment type="caution">
    <text evidence="5">The sequence shown here is derived from an EMBL/GenBank/DDBJ whole genome shotgun (WGS) entry which is preliminary data.</text>
</comment>
<evidence type="ECO:0000256" key="2">
    <source>
        <dbReference type="ARBA" id="ARBA00022786"/>
    </source>
</evidence>
<reference evidence="5" key="1">
    <citation type="submission" date="2023-10" db="EMBL/GenBank/DDBJ databases">
        <title>Genome assembly of Pristionchus species.</title>
        <authorList>
            <person name="Yoshida K."/>
            <person name="Sommer R.J."/>
        </authorList>
    </citation>
    <scope>NUCLEOTIDE SEQUENCE</scope>
    <source>
        <strain evidence="5">RS0144</strain>
    </source>
</reference>
<sequence length="192" mass="21736">VLQFDCALALYFLPSSVSIMAPLVKLVASDNTEEVAVEPKIARMSSTIAGLMEALQMDDGADEEVFSNNPIPLPNVTSYVLKQVIEWCVMHKDDAPIEEKPDNGREKVTDDIPEDDVKFLEIDFKDLCELMKASNYLDVRGLFLNISKTIANMIKKCKTADEVRAKFHIYKDLTDEEEAAIRKENQWCDEDK</sequence>
<dbReference type="FunFam" id="3.30.710.10:FF:000026">
    <property type="entry name" value="E3 ubiquitin ligase complex SCF subunit"/>
    <property type="match status" value="1"/>
</dbReference>
<dbReference type="Pfam" id="PF01466">
    <property type="entry name" value="Skp1"/>
    <property type="match status" value="1"/>
</dbReference>
<dbReference type="AlphaFoldDB" id="A0AAV5SFM3"/>
<dbReference type="InterPro" id="IPR036296">
    <property type="entry name" value="SKP1-like_dim_sf"/>
</dbReference>
<dbReference type="SUPFAM" id="SSF54695">
    <property type="entry name" value="POZ domain"/>
    <property type="match status" value="1"/>
</dbReference>
<dbReference type="Proteomes" id="UP001432027">
    <property type="component" value="Unassembled WGS sequence"/>
</dbReference>
<dbReference type="InterPro" id="IPR001232">
    <property type="entry name" value="SKP1-like"/>
</dbReference>
<dbReference type="InterPro" id="IPR016897">
    <property type="entry name" value="SKP1"/>
</dbReference>
<dbReference type="InterPro" id="IPR016073">
    <property type="entry name" value="Skp1_comp_POZ"/>
</dbReference>
<name>A0AAV5SFM3_9BILA</name>
<evidence type="ECO:0000313" key="6">
    <source>
        <dbReference type="Proteomes" id="UP001432027"/>
    </source>
</evidence>
<dbReference type="GO" id="GO:0006511">
    <property type="term" value="P:ubiquitin-dependent protein catabolic process"/>
    <property type="evidence" value="ECO:0007669"/>
    <property type="project" value="InterPro"/>
</dbReference>
<feature type="non-terminal residue" evidence="5">
    <location>
        <position position="1"/>
    </location>
</feature>
<dbReference type="SMART" id="SM00512">
    <property type="entry name" value="Skp1"/>
    <property type="match status" value="1"/>
</dbReference>
<dbReference type="InterPro" id="IPR011333">
    <property type="entry name" value="SKP1/BTB/POZ_sf"/>
</dbReference>
<evidence type="ECO:0008006" key="7">
    <source>
        <dbReference type="Google" id="ProtNLM"/>
    </source>
</evidence>